<dbReference type="CDD" id="cd02869">
    <property type="entry name" value="PseudoU_synth_RluA_like"/>
    <property type="match status" value="1"/>
</dbReference>
<dbReference type="KEGG" id="des:DSOUD_2565"/>
<reference evidence="3 4" key="1">
    <citation type="submission" date="2015-07" db="EMBL/GenBank/DDBJ databases">
        <title>Isolation and Genomic Characterization of a Novel Halophilic Metal-Reducing Deltaproteobacterium from the Deep Subsurface.</title>
        <authorList>
            <person name="Badalamenti J.P."/>
            <person name="Summers Z.M."/>
            <person name="Gralnick J.A."/>
            <person name="Bond D.R."/>
        </authorList>
    </citation>
    <scope>NUCLEOTIDE SEQUENCE [LARGE SCALE GENOMIC DNA]</scope>
    <source>
        <strain evidence="3 4">WTL</strain>
    </source>
</reference>
<name>A0A0M5IU94_9BACT</name>
<keyword evidence="4" id="KW-1185">Reference proteome</keyword>
<dbReference type="InterPro" id="IPR020103">
    <property type="entry name" value="PsdUridine_synth_cat_dom_sf"/>
</dbReference>
<feature type="domain" description="Pseudouridine synthase RsuA/RluA-like" evidence="2">
    <location>
        <begin position="91"/>
        <end position="229"/>
    </location>
</feature>
<dbReference type="InterPro" id="IPR006145">
    <property type="entry name" value="PsdUridine_synth_RsuA/RluA"/>
</dbReference>
<dbReference type="PANTHER" id="PTHR21600:SF44">
    <property type="entry name" value="RIBOSOMAL LARGE SUBUNIT PSEUDOURIDINE SYNTHASE D"/>
    <property type="match status" value="1"/>
</dbReference>
<dbReference type="GO" id="GO:0140098">
    <property type="term" value="F:catalytic activity, acting on RNA"/>
    <property type="evidence" value="ECO:0007669"/>
    <property type="project" value="UniProtKB-ARBA"/>
</dbReference>
<gene>
    <name evidence="3" type="ORF">DSOUD_2565</name>
</gene>
<dbReference type="PATRIC" id="fig|1603606.3.peg.2777"/>
<sequence>MKTLTVEPTESGLTALDFLQRRIPAAPSAYLRQLLKKGKVLGAAGPLAAGDHLAAGALVNLPASGRLQELLDAPEAIADTGIQILFESREILIVDKPAGLAIHSGVGHEGDNLTARVAELLARRGDKFRVAPIHRLDLETSGPVLFGKGKLSCGELGQLFIRQEVDKYYLALASGKTAGSGELASMIPAKGTHKEALTTFIALARSESASLLELCLHTGRQHQIRRQLADIGHPIFGDRRYGGPCPPGLPRIFLHCRRLAFTDPFTGSRLAVDAPLPADLASFLPEGGLKLPKSL</sequence>
<dbReference type="GO" id="GO:0009982">
    <property type="term" value="F:pseudouridine synthase activity"/>
    <property type="evidence" value="ECO:0007669"/>
    <property type="project" value="InterPro"/>
</dbReference>
<comment type="similarity">
    <text evidence="1">Belongs to the pseudouridine synthase RluA family.</text>
</comment>
<dbReference type="PANTHER" id="PTHR21600">
    <property type="entry name" value="MITOCHONDRIAL RNA PSEUDOURIDINE SYNTHASE"/>
    <property type="match status" value="1"/>
</dbReference>
<dbReference type="STRING" id="1603606.DSOUD_2565"/>
<dbReference type="SUPFAM" id="SSF55120">
    <property type="entry name" value="Pseudouridine synthase"/>
    <property type="match status" value="1"/>
</dbReference>
<evidence type="ECO:0000259" key="2">
    <source>
        <dbReference type="Pfam" id="PF00849"/>
    </source>
</evidence>
<evidence type="ECO:0000256" key="1">
    <source>
        <dbReference type="ARBA" id="ARBA00010876"/>
    </source>
</evidence>
<dbReference type="GO" id="GO:0000455">
    <property type="term" value="P:enzyme-directed rRNA pseudouridine synthesis"/>
    <property type="evidence" value="ECO:0007669"/>
    <property type="project" value="TreeGrafter"/>
</dbReference>
<dbReference type="AlphaFoldDB" id="A0A0M5IU94"/>
<dbReference type="Pfam" id="PF00849">
    <property type="entry name" value="PseudoU_synth_2"/>
    <property type="match status" value="1"/>
</dbReference>
<evidence type="ECO:0000313" key="4">
    <source>
        <dbReference type="Proteomes" id="UP000057158"/>
    </source>
</evidence>
<organism evidence="3 4">
    <name type="scientific">Desulfuromonas soudanensis</name>
    <dbReference type="NCBI Taxonomy" id="1603606"/>
    <lineage>
        <taxon>Bacteria</taxon>
        <taxon>Pseudomonadati</taxon>
        <taxon>Thermodesulfobacteriota</taxon>
        <taxon>Desulfuromonadia</taxon>
        <taxon>Desulfuromonadales</taxon>
        <taxon>Desulfuromonadaceae</taxon>
        <taxon>Desulfuromonas</taxon>
    </lineage>
</organism>
<dbReference type="GO" id="GO:0003723">
    <property type="term" value="F:RNA binding"/>
    <property type="evidence" value="ECO:0007669"/>
    <property type="project" value="InterPro"/>
</dbReference>
<dbReference type="EMBL" id="CP010802">
    <property type="protein sequence ID" value="ALC17318.1"/>
    <property type="molecule type" value="Genomic_DNA"/>
</dbReference>
<dbReference type="RefSeq" id="WP_157671865.1">
    <property type="nucleotide sequence ID" value="NZ_CP010802.1"/>
</dbReference>
<accession>A0A0M5IU94</accession>
<protein>
    <submittedName>
        <fullName evidence="3">Pseudouridylate synthase, 23S rRNA-or tRNA-specific</fullName>
    </submittedName>
</protein>
<dbReference type="OrthoDB" id="128480at2"/>
<dbReference type="InterPro" id="IPR050188">
    <property type="entry name" value="RluA_PseudoU_synthase"/>
</dbReference>
<dbReference type="Proteomes" id="UP000057158">
    <property type="component" value="Chromosome"/>
</dbReference>
<evidence type="ECO:0000313" key="3">
    <source>
        <dbReference type="EMBL" id="ALC17318.1"/>
    </source>
</evidence>
<dbReference type="Gene3D" id="3.30.2350.10">
    <property type="entry name" value="Pseudouridine synthase"/>
    <property type="match status" value="1"/>
</dbReference>
<proteinExistence type="inferred from homology"/>